<feature type="region of interest" description="Disordered" evidence="1">
    <location>
        <begin position="89"/>
        <end position="146"/>
    </location>
</feature>
<feature type="compositionally biased region" description="Polar residues" evidence="1">
    <location>
        <begin position="117"/>
        <end position="126"/>
    </location>
</feature>
<dbReference type="AlphaFoldDB" id="A0A8H6A5T8"/>
<feature type="compositionally biased region" description="Low complexity" evidence="1">
    <location>
        <begin position="96"/>
        <end position="109"/>
    </location>
</feature>
<comment type="caution">
    <text evidence="3">The sequence shown here is derived from an EMBL/GenBank/DDBJ whole genome shotgun (WGS) entry which is preliminary data.</text>
</comment>
<evidence type="ECO:0000256" key="2">
    <source>
        <dbReference type="SAM" id="SignalP"/>
    </source>
</evidence>
<gene>
    <name evidence="3" type="ORF">ETB97_002217</name>
</gene>
<evidence type="ECO:0000256" key="1">
    <source>
        <dbReference type="SAM" id="MobiDB-lite"/>
    </source>
</evidence>
<name>A0A8H6A5T8_PETAA</name>
<evidence type="ECO:0000313" key="4">
    <source>
        <dbReference type="Proteomes" id="UP000541154"/>
    </source>
</evidence>
<reference evidence="3 4" key="1">
    <citation type="submission" date="2019-04" db="EMBL/GenBank/DDBJ databases">
        <title>Aspergillus burnettii sp. nov., novel species from soil in southeast Queensland.</title>
        <authorList>
            <person name="Gilchrist C.L.M."/>
            <person name="Pitt J.I."/>
            <person name="Lange L."/>
            <person name="Lacey H.J."/>
            <person name="Vuong D."/>
            <person name="Midgley D.J."/>
            <person name="Greenfield P."/>
            <person name="Bradbury M."/>
            <person name="Lacey E."/>
            <person name="Busk P.K."/>
            <person name="Pilgaard B."/>
            <person name="Chooi Y.H."/>
            <person name="Piggott A.M."/>
        </authorList>
    </citation>
    <scope>NUCLEOTIDE SEQUENCE [LARGE SCALE GENOMIC DNA]</scope>
    <source>
        <strain evidence="3 4">FRR 5400</strain>
    </source>
</reference>
<organism evidence="3 4">
    <name type="scientific">Petromyces alliaceus</name>
    <name type="common">Aspergillus alliaceus</name>
    <dbReference type="NCBI Taxonomy" id="209559"/>
    <lineage>
        <taxon>Eukaryota</taxon>
        <taxon>Fungi</taxon>
        <taxon>Dikarya</taxon>
        <taxon>Ascomycota</taxon>
        <taxon>Pezizomycotina</taxon>
        <taxon>Eurotiomycetes</taxon>
        <taxon>Eurotiomycetidae</taxon>
        <taxon>Eurotiales</taxon>
        <taxon>Aspergillaceae</taxon>
        <taxon>Aspergillus</taxon>
        <taxon>Aspergillus subgen. Circumdati</taxon>
    </lineage>
</organism>
<keyword evidence="4" id="KW-1185">Reference proteome</keyword>
<feature type="chain" id="PRO_5034248150" evidence="2">
    <location>
        <begin position="19"/>
        <end position="187"/>
    </location>
</feature>
<sequence>MRLTPHLLLFALPTVAIALPTWGRFLNNTGSTTTVNKNITNTINNITNTINNITNTINNNSTNIVNNNSTNTDNSKSTHIGEADNIHKSIEGDNNIDSSSTETSISTSITHDDHSVSNDYAPTNSSDSRDLSVKESNNKDNSKRPMLIGSLLDGANVTVEPLTGDSPLVAGPLLSLPSLPSLPSLMA</sequence>
<evidence type="ECO:0000313" key="3">
    <source>
        <dbReference type="EMBL" id="KAF5859903.1"/>
    </source>
</evidence>
<dbReference type="EMBL" id="SPNV01000148">
    <property type="protein sequence ID" value="KAF5859903.1"/>
    <property type="molecule type" value="Genomic_DNA"/>
</dbReference>
<feature type="compositionally biased region" description="Basic and acidic residues" evidence="1">
    <location>
        <begin position="127"/>
        <end position="143"/>
    </location>
</feature>
<feature type="signal peptide" evidence="2">
    <location>
        <begin position="1"/>
        <end position="18"/>
    </location>
</feature>
<dbReference type="Proteomes" id="UP000541154">
    <property type="component" value="Unassembled WGS sequence"/>
</dbReference>
<accession>A0A8H6A5T8</accession>
<proteinExistence type="predicted"/>
<keyword evidence="2" id="KW-0732">Signal</keyword>
<protein>
    <submittedName>
        <fullName evidence="3">Uncharacterized protein</fullName>
    </submittedName>
</protein>